<evidence type="ECO:0000256" key="1">
    <source>
        <dbReference type="SAM" id="MobiDB-lite"/>
    </source>
</evidence>
<feature type="signal peptide" evidence="2">
    <location>
        <begin position="1"/>
        <end position="19"/>
    </location>
</feature>
<dbReference type="EMBL" id="JAVBVO010000005">
    <property type="protein sequence ID" value="MDZ5760045.1"/>
    <property type="molecule type" value="Genomic_DNA"/>
</dbReference>
<evidence type="ECO:0000313" key="4">
    <source>
        <dbReference type="Proteomes" id="UP001290462"/>
    </source>
</evidence>
<dbReference type="RefSeq" id="WP_322809565.1">
    <property type="nucleotide sequence ID" value="NZ_JAVBVO010000005.1"/>
</dbReference>
<dbReference type="Pfam" id="PF14262">
    <property type="entry name" value="Cthe_2159"/>
    <property type="match status" value="1"/>
</dbReference>
<feature type="region of interest" description="Disordered" evidence="1">
    <location>
        <begin position="613"/>
        <end position="632"/>
    </location>
</feature>
<comment type="caution">
    <text evidence="3">The sequence shown here is derived from an EMBL/GenBank/DDBJ whole genome shotgun (WGS) entry which is preliminary data.</text>
</comment>
<feature type="compositionally biased region" description="Gly residues" evidence="1">
    <location>
        <begin position="619"/>
        <end position="632"/>
    </location>
</feature>
<dbReference type="Proteomes" id="UP001290462">
    <property type="component" value="Unassembled WGS sequence"/>
</dbReference>
<protein>
    <submittedName>
        <fullName evidence="3">Carbohydrate-binding domain-containing protein</fullName>
    </submittedName>
</protein>
<dbReference type="PROSITE" id="PS51257">
    <property type="entry name" value="PROKAR_LIPOPROTEIN"/>
    <property type="match status" value="1"/>
</dbReference>
<gene>
    <name evidence="3" type="ORF">RAK27_15525</name>
</gene>
<feature type="region of interest" description="Disordered" evidence="1">
    <location>
        <begin position="23"/>
        <end position="52"/>
    </location>
</feature>
<sequence length="632" mass="64743">MKKKTIKLMLALSLLVTLASCGTATNSSTSTSKSSSSTETTTSSSTNIATTTTDDNGLFGTYTAEDQDSNWDETSGTTIQLNKTSIKVDGSGASTTDSIVTITAAGTYIVSGTLTDGQIKVNASKEDTVRIILNGVDITSSTTSPIYVQQADKMILTLADKTENKVSDATEYSYPDITTDEPDAAIFSKDDLTINGSGALNISGNYNNGIASKDDLVITDGTITVDAKNHALRGKDSVSILAGTFVLKAGNDGIQTNNSEDTTKGWIGIDGGTYTITTTHDGIQAESSLLISNGNFTIKTGAGSDSQTSVITTTSTTEENSNSYKALKATEQLTIQDGLFTLNAEDDALHTNGIITINGGEFSISTGDDGMHADDTLTINAGTIDIKKSYEGLEAAFIVIKDGTIHVTSSDDGINAAGGSDGTTDEIGPGGQKDNFSSGGDYGLTVTGGRIVVDAGGDGLDSNGDIDMSGGVVLVNGPTDNGNGAIDFDGTFNLNGGTLVASGSSGMAETPSTSSTQASLNLIFSNTQQAGTLVHIEDENGDEVLTFAPTKNFQSIVISTPDMLQGSKYTLYSGGSHFGTTTDGLYQNGSYTIGTQLTTATLTDVSTSISETGASITTGGMGGGGGRPPGNN</sequence>
<organism evidence="3 4">
    <name type="scientific">Carnobacterium maltaromaticum</name>
    <name type="common">Carnobacterium piscicola</name>
    <dbReference type="NCBI Taxonomy" id="2751"/>
    <lineage>
        <taxon>Bacteria</taxon>
        <taxon>Bacillati</taxon>
        <taxon>Bacillota</taxon>
        <taxon>Bacilli</taxon>
        <taxon>Lactobacillales</taxon>
        <taxon>Carnobacteriaceae</taxon>
        <taxon>Carnobacterium</taxon>
    </lineage>
</organism>
<reference evidence="3" key="1">
    <citation type="submission" date="2023-08" db="EMBL/GenBank/DDBJ databases">
        <title>Genomic characterization of piscicolin 126 produced by Carnobacterium maltaromaticum CM22 strain isolated from salmon (Salmo salar).</title>
        <authorList>
            <person name="Gonzalez-Gragera E."/>
            <person name="Garcia-Lopez J.D."/>
            <person name="Teso-Perez C."/>
            <person name="Gimenez-Hernandez I."/>
            <person name="Peralta-Sanchez J.M."/>
            <person name="Valdivia E."/>
            <person name="Montalban-Lopez M."/>
            <person name="Martin-Platero A.M."/>
            <person name="Banos A."/>
            <person name="Martinez-Bueno M."/>
        </authorList>
    </citation>
    <scope>NUCLEOTIDE SEQUENCE</scope>
    <source>
        <strain evidence="3">CM22</strain>
    </source>
</reference>
<keyword evidence="2" id="KW-0732">Signal</keyword>
<proteinExistence type="predicted"/>
<dbReference type="AlphaFoldDB" id="A0AAW9K636"/>
<dbReference type="InterPro" id="IPR025584">
    <property type="entry name" value="Cthe_2159"/>
</dbReference>
<evidence type="ECO:0000313" key="3">
    <source>
        <dbReference type="EMBL" id="MDZ5760045.1"/>
    </source>
</evidence>
<accession>A0AAW9K636</accession>
<feature type="chain" id="PRO_5043869253" evidence="2">
    <location>
        <begin position="20"/>
        <end position="632"/>
    </location>
</feature>
<name>A0AAW9K636_CARML</name>
<evidence type="ECO:0000256" key="2">
    <source>
        <dbReference type="SAM" id="SignalP"/>
    </source>
</evidence>